<accession>A0ABW1DN29</accession>
<keyword evidence="1" id="KW-0472">Membrane</keyword>
<gene>
    <name evidence="2" type="ORF">ACFPQ6_14505</name>
</gene>
<organism evidence="2 3">
    <name type="scientific">Deinococcus petrolearius</name>
    <dbReference type="NCBI Taxonomy" id="1751295"/>
    <lineage>
        <taxon>Bacteria</taxon>
        <taxon>Thermotogati</taxon>
        <taxon>Deinococcota</taxon>
        <taxon>Deinococci</taxon>
        <taxon>Deinococcales</taxon>
        <taxon>Deinococcaceae</taxon>
        <taxon>Deinococcus</taxon>
    </lineage>
</organism>
<proteinExistence type="predicted"/>
<feature type="transmembrane region" description="Helical" evidence="1">
    <location>
        <begin position="6"/>
        <end position="23"/>
    </location>
</feature>
<keyword evidence="3" id="KW-1185">Reference proteome</keyword>
<dbReference type="Proteomes" id="UP001595979">
    <property type="component" value="Unassembled WGS sequence"/>
</dbReference>
<dbReference type="EMBL" id="JBHSOH010000022">
    <property type="protein sequence ID" value="MFC5849520.1"/>
    <property type="molecule type" value="Genomic_DNA"/>
</dbReference>
<protein>
    <submittedName>
        <fullName evidence="2">Uncharacterized protein</fullName>
    </submittedName>
</protein>
<keyword evidence="1" id="KW-0812">Transmembrane</keyword>
<evidence type="ECO:0000313" key="2">
    <source>
        <dbReference type="EMBL" id="MFC5849520.1"/>
    </source>
</evidence>
<keyword evidence="1" id="KW-1133">Transmembrane helix</keyword>
<reference evidence="3" key="1">
    <citation type="journal article" date="2019" name="Int. J. Syst. Evol. Microbiol.">
        <title>The Global Catalogue of Microorganisms (GCM) 10K type strain sequencing project: providing services to taxonomists for standard genome sequencing and annotation.</title>
        <authorList>
            <consortium name="The Broad Institute Genomics Platform"/>
            <consortium name="The Broad Institute Genome Sequencing Center for Infectious Disease"/>
            <person name="Wu L."/>
            <person name="Ma J."/>
        </authorList>
    </citation>
    <scope>NUCLEOTIDE SEQUENCE [LARGE SCALE GENOMIC DNA]</scope>
    <source>
        <strain evidence="3">CGMCC 1.15053</strain>
    </source>
</reference>
<comment type="caution">
    <text evidence="2">The sequence shown here is derived from an EMBL/GenBank/DDBJ whole genome shotgun (WGS) entry which is preliminary data.</text>
</comment>
<evidence type="ECO:0000313" key="3">
    <source>
        <dbReference type="Proteomes" id="UP001595979"/>
    </source>
</evidence>
<dbReference type="RefSeq" id="WP_380050739.1">
    <property type="nucleotide sequence ID" value="NZ_JBHSOH010000022.1"/>
</dbReference>
<name>A0ABW1DN29_9DEIO</name>
<evidence type="ECO:0000256" key="1">
    <source>
        <dbReference type="SAM" id="Phobius"/>
    </source>
</evidence>
<sequence>MKLSNILYILGFGSVILSAFNFLKSQDSDSERNGIFVGHWAPTFLILGKIAEDREKEGRSLFDFS</sequence>